<dbReference type="InterPro" id="IPR036390">
    <property type="entry name" value="WH_DNA-bd_sf"/>
</dbReference>
<evidence type="ECO:0000256" key="3">
    <source>
        <dbReference type="ARBA" id="ARBA00023125"/>
    </source>
</evidence>
<dbReference type="PANTHER" id="PTHR30346">
    <property type="entry name" value="TRANSCRIPTIONAL DUAL REGULATOR HCAR-RELATED"/>
    <property type="match status" value="1"/>
</dbReference>
<dbReference type="Pfam" id="PF00126">
    <property type="entry name" value="HTH_1"/>
    <property type="match status" value="1"/>
</dbReference>
<dbReference type="InterPro" id="IPR005119">
    <property type="entry name" value="LysR_subst-bd"/>
</dbReference>
<evidence type="ECO:0000256" key="1">
    <source>
        <dbReference type="ARBA" id="ARBA00009437"/>
    </source>
</evidence>
<gene>
    <name evidence="6" type="ORF">MMF93_09490</name>
</gene>
<evidence type="ECO:0000259" key="5">
    <source>
        <dbReference type="PROSITE" id="PS50931"/>
    </source>
</evidence>
<feature type="domain" description="HTH lysR-type" evidence="5">
    <location>
        <begin position="2"/>
        <end position="59"/>
    </location>
</feature>
<proteinExistence type="inferred from homology"/>
<dbReference type="RefSeq" id="WP_242750753.1">
    <property type="nucleotide sequence ID" value="NZ_CP093846.1"/>
</dbReference>
<keyword evidence="4" id="KW-0804">Transcription</keyword>
<dbReference type="Pfam" id="PF03466">
    <property type="entry name" value="LysR_substrate"/>
    <property type="match status" value="1"/>
</dbReference>
<dbReference type="SUPFAM" id="SSF46785">
    <property type="entry name" value="Winged helix' DNA-binding domain"/>
    <property type="match status" value="1"/>
</dbReference>
<dbReference type="EMBL" id="CP093846">
    <property type="protein sequence ID" value="UNS96722.1"/>
    <property type="molecule type" value="Genomic_DNA"/>
</dbReference>
<dbReference type="Proteomes" id="UP001202244">
    <property type="component" value="Chromosome"/>
</dbReference>
<dbReference type="SUPFAM" id="SSF53850">
    <property type="entry name" value="Periplasmic binding protein-like II"/>
    <property type="match status" value="1"/>
</dbReference>
<evidence type="ECO:0000256" key="2">
    <source>
        <dbReference type="ARBA" id="ARBA00023015"/>
    </source>
</evidence>
<keyword evidence="7" id="KW-1185">Reference proteome</keyword>
<sequence>MLDLSRLRALHAVRTHGSVGGAAQALGYTPSAVSQQIAKLERETGTRLLERQGRGIALTDDALMLVRTAGEMLALAERAEVALEERRGRPAGRLRLAAFPSGARGLMPGVLARLCADHPALDVRMSEVDPHLSVGLVARGEIDLALAHDWDVAPASAPEGVRRTPLGDDHCDVLLPAGHELAGHEVTGYEPAASEPAGRGALVTADLAGLRWVCQPPGTVCHDWLHTTLRAAGQEPDVAYQVAEFETQVALVAAGLGIALLPRLGRGPLPEGVVVRRLEPTPTRHLFALTRAGVSHRPAIRAALAALRRAAAGGGADAAVSRRAAASVGREGGVGSPGG</sequence>
<keyword evidence="3" id="KW-0238">DNA-binding</keyword>
<dbReference type="PANTHER" id="PTHR30346:SF29">
    <property type="entry name" value="LYSR SUBSTRATE-BINDING"/>
    <property type="match status" value="1"/>
</dbReference>
<reference evidence="6 7" key="1">
    <citation type="journal article" date="2023" name="Microbiol. Spectr.">
        <title>Synergy between Genome Mining, Metabolomics, and Bioinformatics Uncovers Antibacterial Chlorinated Carbazole Alkaloids and Their Biosynthetic Gene Cluster from Streptomyces tubbatahanensis sp. nov., a Novel Actinomycete Isolated from Sulu Sea, Philippines.</title>
        <authorList>
            <person name="Tenebro C.P."/>
            <person name="Trono D.J.V.L."/>
            <person name="Balida L.A.P."/>
            <person name="Bayog L.K.A."/>
            <person name="Bruna J.R."/>
            <person name="Sabido E.M."/>
            <person name="Caspe D.P.C."/>
            <person name="de Los Santos E.L.C."/>
            <person name="Saludes J.P."/>
            <person name="Dalisay D.S."/>
        </authorList>
    </citation>
    <scope>NUCLEOTIDE SEQUENCE [LARGE SCALE GENOMIC DNA]</scope>
    <source>
        <strain evidence="6 7">DSD3025</strain>
    </source>
</reference>
<evidence type="ECO:0000313" key="7">
    <source>
        <dbReference type="Proteomes" id="UP001202244"/>
    </source>
</evidence>
<keyword evidence="2" id="KW-0805">Transcription regulation</keyword>
<dbReference type="Gene3D" id="3.40.190.10">
    <property type="entry name" value="Periplasmic binding protein-like II"/>
    <property type="match status" value="2"/>
</dbReference>
<organism evidence="6 7">
    <name type="scientific">Streptomyces tubbatahanensis</name>
    <dbReference type="NCBI Taxonomy" id="2923272"/>
    <lineage>
        <taxon>Bacteria</taxon>
        <taxon>Bacillati</taxon>
        <taxon>Actinomycetota</taxon>
        <taxon>Actinomycetes</taxon>
        <taxon>Kitasatosporales</taxon>
        <taxon>Streptomycetaceae</taxon>
        <taxon>Streptomyces</taxon>
    </lineage>
</organism>
<dbReference type="PROSITE" id="PS50931">
    <property type="entry name" value="HTH_LYSR"/>
    <property type="match status" value="1"/>
</dbReference>
<dbReference type="InterPro" id="IPR036388">
    <property type="entry name" value="WH-like_DNA-bd_sf"/>
</dbReference>
<evidence type="ECO:0000313" key="6">
    <source>
        <dbReference type="EMBL" id="UNS96722.1"/>
    </source>
</evidence>
<dbReference type="InterPro" id="IPR000847">
    <property type="entry name" value="LysR_HTH_N"/>
</dbReference>
<name>A0ABY3XQJ7_9ACTN</name>
<comment type="similarity">
    <text evidence="1">Belongs to the LysR transcriptional regulatory family.</text>
</comment>
<dbReference type="Gene3D" id="1.10.10.10">
    <property type="entry name" value="Winged helix-like DNA-binding domain superfamily/Winged helix DNA-binding domain"/>
    <property type="match status" value="1"/>
</dbReference>
<evidence type="ECO:0000256" key="4">
    <source>
        <dbReference type="ARBA" id="ARBA00023163"/>
    </source>
</evidence>
<dbReference type="CDD" id="cd08423">
    <property type="entry name" value="PBP2_LTTR_like_6"/>
    <property type="match status" value="1"/>
</dbReference>
<protein>
    <submittedName>
        <fullName evidence="6">LysR family transcriptional regulator</fullName>
    </submittedName>
</protein>
<accession>A0ABY3XQJ7</accession>